<evidence type="ECO:0000313" key="3">
    <source>
        <dbReference type="EMBL" id="GAT51547.1"/>
    </source>
</evidence>
<keyword evidence="1" id="KW-0645">Protease</keyword>
<evidence type="ECO:0000256" key="1">
    <source>
        <dbReference type="ARBA" id="ARBA00022750"/>
    </source>
</evidence>
<evidence type="ECO:0000313" key="4">
    <source>
        <dbReference type="Proteomes" id="UP000815677"/>
    </source>
</evidence>
<name>A0ABQ0LM21_MYCCL</name>
<evidence type="ECO:0008006" key="5">
    <source>
        <dbReference type="Google" id="ProtNLM"/>
    </source>
</evidence>
<dbReference type="Proteomes" id="UP000815677">
    <property type="component" value="Unassembled WGS sequence"/>
</dbReference>
<accession>A0ABQ0LM21</accession>
<evidence type="ECO:0000256" key="2">
    <source>
        <dbReference type="SAM" id="MobiDB-lite"/>
    </source>
</evidence>
<gene>
    <name evidence="3" type="ORF">MCHLO_08678</name>
</gene>
<proteinExistence type="predicted"/>
<protein>
    <recommendedName>
        <fullName evidence="5">Peptidase A1 domain-containing protein</fullName>
    </recommendedName>
</protein>
<dbReference type="InterPro" id="IPR001969">
    <property type="entry name" value="Aspartic_peptidase_AS"/>
</dbReference>
<reference evidence="3" key="1">
    <citation type="submission" date="2014-09" db="EMBL/GenBank/DDBJ databases">
        <title>Genome sequence of the luminous mushroom Mycena chlorophos for searching fungal bioluminescence genes.</title>
        <authorList>
            <person name="Tanaka Y."/>
            <person name="Kasuga D."/>
            <person name="Oba Y."/>
            <person name="Hase S."/>
            <person name="Sato K."/>
            <person name="Oba Y."/>
            <person name="Sakakibara Y."/>
        </authorList>
    </citation>
    <scope>NUCLEOTIDE SEQUENCE</scope>
</reference>
<keyword evidence="1" id="KW-0064">Aspartyl protease</keyword>
<keyword evidence="1" id="KW-0378">Hydrolase</keyword>
<organism evidence="3 4">
    <name type="scientific">Mycena chlorophos</name>
    <name type="common">Agaric fungus</name>
    <name type="synonym">Agaricus chlorophos</name>
    <dbReference type="NCBI Taxonomy" id="658473"/>
    <lineage>
        <taxon>Eukaryota</taxon>
        <taxon>Fungi</taxon>
        <taxon>Dikarya</taxon>
        <taxon>Basidiomycota</taxon>
        <taxon>Agaricomycotina</taxon>
        <taxon>Agaricomycetes</taxon>
        <taxon>Agaricomycetidae</taxon>
        <taxon>Agaricales</taxon>
        <taxon>Marasmiineae</taxon>
        <taxon>Mycenaceae</taxon>
        <taxon>Mycena</taxon>
    </lineage>
</organism>
<dbReference type="SUPFAM" id="SSF50630">
    <property type="entry name" value="Acid proteases"/>
    <property type="match status" value="1"/>
</dbReference>
<dbReference type="InterPro" id="IPR021109">
    <property type="entry name" value="Peptidase_aspartic_dom_sf"/>
</dbReference>
<dbReference type="PROSITE" id="PS00141">
    <property type="entry name" value="ASP_PROTEASE"/>
    <property type="match status" value="1"/>
</dbReference>
<sequence>MPVDDMERSVFEMEKFPWEQSTTHLQRLAGWVERMQVIRPPNEAVEGVFYNPRTRRAEFQTAPNAQRALIPSMCAVMMPDADEPSTSRRSGRRTNWGAPPMSVPRRNFGSKPSLPAGLKARAPVAIFQPTLEGNLSTAAKLAALEQQYPVDGLYYVRMVSPRSPENTGREMSKVNDYQGTNSDVYKGDLYKMPRLLVDTVLVRGTTVRIKRRAKSSSGNRLPESPPRHSRNISTSTTHFPLASNIIGHRCFRVRSDFGITELELYRGPLHLIQRRDQLSDVFSTYSVRSMTFGLAVAATPETVPHVPCALPMAPGSVATTCGIRAFSTKNLQTGFVALQVAPSVNVASVFRPNDEMDGIFGLGLGFDASWEKAVGSKPDASTFTLAFGVDGNHDVAEDSDMQKSWIILGPNNTSPSLEAQFDIIPRRTDWSRSVDSQDPQGCFWVINLTGYSIGDLRSPIRPPVGMILDTGASLSSFPVSMCNSLYNVMGNSVVDSDSGTRYFPVSSPQLDVLPVTLHFEGDINITAPSLRSLVDMRSRLDPDLVPCAFQPGVVQGTSFGLIGNNLFRGLVMEFTYSDSHWATSKGSIRLAERDFSKSVEHRTEVA</sequence>
<dbReference type="EMBL" id="DF847227">
    <property type="protein sequence ID" value="GAT51547.1"/>
    <property type="molecule type" value="Genomic_DNA"/>
</dbReference>
<dbReference type="Gene3D" id="2.40.70.10">
    <property type="entry name" value="Acid Proteases"/>
    <property type="match status" value="1"/>
</dbReference>
<feature type="region of interest" description="Disordered" evidence="2">
    <location>
        <begin position="211"/>
        <end position="234"/>
    </location>
</feature>
<keyword evidence="4" id="KW-1185">Reference proteome</keyword>
<feature type="region of interest" description="Disordered" evidence="2">
    <location>
        <begin position="80"/>
        <end position="108"/>
    </location>
</feature>